<dbReference type="AlphaFoldDB" id="G0TZR9"/>
<accession>G0TZR9</accession>
<gene>
    <name evidence="2" type="ORF">TVY486_0807040</name>
</gene>
<dbReference type="EMBL" id="HE573024">
    <property type="protein sequence ID" value="CCC50097.1"/>
    <property type="molecule type" value="Genomic_DNA"/>
</dbReference>
<dbReference type="VEuPathDB" id="TriTrypDB:TvY486_0807040"/>
<keyword evidence="1" id="KW-1133">Transmembrane helix</keyword>
<reference evidence="2" key="1">
    <citation type="journal article" date="2012" name="Proc. Natl. Acad. Sci. U.S.A.">
        <title>Antigenic diversity is generated by distinct evolutionary mechanisms in African trypanosome species.</title>
        <authorList>
            <person name="Jackson A.P."/>
            <person name="Berry A."/>
            <person name="Aslett M."/>
            <person name="Allison H.C."/>
            <person name="Burton P."/>
            <person name="Vavrova-Anderson J."/>
            <person name="Brown R."/>
            <person name="Browne H."/>
            <person name="Corton N."/>
            <person name="Hauser H."/>
            <person name="Gamble J."/>
            <person name="Gilderthorp R."/>
            <person name="Marcello L."/>
            <person name="McQuillan J."/>
            <person name="Otto T.D."/>
            <person name="Quail M.A."/>
            <person name="Sanders M.J."/>
            <person name="van Tonder A."/>
            <person name="Ginger M.L."/>
            <person name="Field M.C."/>
            <person name="Barry J.D."/>
            <person name="Hertz-Fowler C."/>
            <person name="Berriman M."/>
        </authorList>
    </citation>
    <scope>NUCLEOTIDE SEQUENCE</scope>
    <source>
        <strain evidence="2">Y486</strain>
    </source>
</reference>
<name>G0TZR9_TRYVY</name>
<evidence type="ECO:0000256" key="1">
    <source>
        <dbReference type="SAM" id="Phobius"/>
    </source>
</evidence>
<sequence>MCAWLSARRRRMPKQHRFYFLSFPVCIFIFIFRALILIIACDGGSAGSGKQLPPGKGGMLREGLHKEEEIGRKIDNNSRAYTTGYIFKDADSSHSLKQHNNALTKGMTCVVYSCTVLCVRMYSFYPISLVFHK</sequence>
<keyword evidence="1" id="KW-0472">Membrane</keyword>
<proteinExistence type="predicted"/>
<protein>
    <submittedName>
        <fullName evidence="2">Uncharacterized protein</fullName>
    </submittedName>
</protein>
<keyword evidence="1" id="KW-0812">Transmembrane</keyword>
<organism evidence="2">
    <name type="scientific">Trypanosoma vivax (strain Y486)</name>
    <dbReference type="NCBI Taxonomy" id="1055687"/>
    <lineage>
        <taxon>Eukaryota</taxon>
        <taxon>Discoba</taxon>
        <taxon>Euglenozoa</taxon>
        <taxon>Kinetoplastea</taxon>
        <taxon>Metakinetoplastina</taxon>
        <taxon>Trypanosomatida</taxon>
        <taxon>Trypanosomatidae</taxon>
        <taxon>Trypanosoma</taxon>
        <taxon>Duttonella</taxon>
    </lineage>
</organism>
<feature type="transmembrane region" description="Helical" evidence="1">
    <location>
        <begin position="18"/>
        <end position="40"/>
    </location>
</feature>
<evidence type="ECO:0000313" key="2">
    <source>
        <dbReference type="EMBL" id="CCC50097.1"/>
    </source>
</evidence>